<dbReference type="EMBL" id="JAWWNJ010000131">
    <property type="protein sequence ID" value="KAK6987599.1"/>
    <property type="molecule type" value="Genomic_DNA"/>
</dbReference>
<name>A0AAV9ZMQ1_9AGAR</name>
<sequence>MISTTIASAGGTNGRPHPYKPGMRPLASVLRPHCKAVERLKKWLPAKVRSASVDGRTLPITEAELTRIFDVISCAWSEGTTQTYGSGLLAYHVYCDSKQIPEPDRAP</sequence>
<gene>
    <name evidence="2" type="ORF">R3P38DRAFT_2574862</name>
</gene>
<feature type="non-terminal residue" evidence="2">
    <location>
        <position position="107"/>
    </location>
</feature>
<comment type="caution">
    <text evidence="2">The sequence shown here is derived from an EMBL/GenBank/DDBJ whole genome shotgun (WGS) entry which is preliminary data.</text>
</comment>
<reference evidence="2 3" key="1">
    <citation type="journal article" date="2024" name="J Genomics">
        <title>Draft genome sequencing and assembly of Favolaschia claudopus CIRM-BRFM 2984 isolated from oak limbs.</title>
        <authorList>
            <person name="Navarro D."/>
            <person name="Drula E."/>
            <person name="Chaduli D."/>
            <person name="Cazenave R."/>
            <person name="Ahrendt S."/>
            <person name="Wang J."/>
            <person name="Lipzen A."/>
            <person name="Daum C."/>
            <person name="Barry K."/>
            <person name="Grigoriev I.V."/>
            <person name="Favel A."/>
            <person name="Rosso M.N."/>
            <person name="Martin F."/>
        </authorList>
    </citation>
    <scope>NUCLEOTIDE SEQUENCE [LARGE SCALE GENOMIC DNA]</scope>
    <source>
        <strain evidence="2 3">CIRM-BRFM 2984</strain>
    </source>
</reference>
<evidence type="ECO:0000313" key="2">
    <source>
        <dbReference type="EMBL" id="KAK6987599.1"/>
    </source>
</evidence>
<protein>
    <submittedName>
        <fullName evidence="2">Uncharacterized protein</fullName>
    </submittedName>
</protein>
<evidence type="ECO:0000313" key="3">
    <source>
        <dbReference type="Proteomes" id="UP001362999"/>
    </source>
</evidence>
<keyword evidence="3" id="KW-1185">Reference proteome</keyword>
<proteinExistence type="predicted"/>
<dbReference type="AlphaFoldDB" id="A0AAV9ZMQ1"/>
<accession>A0AAV9ZMQ1</accession>
<dbReference type="Proteomes" id="UP001362999">
    <property type="component" value="Unassembled WGS sequence"/>
</dbReference>
<feature type="region of interest" description="Disordered" evidence="1">
    <location>
        <begin position="1"/>
        <end position="24"/>
    </location>
</feature>
<evidence type="ECO:0000256" key="1">
    <source>
        <dbReference type="SAM" id="MobiDB-lite"/>
    </source>
</evidence>
<organism evidence="2 3">
    <name type="scientific">Favolaschia claudopus</name>
    <dbReference type="NCBI Taxonomy" id="2862362"/>
    <lineage>
        <taxon>Eukaryota</taxon>
        <taxon>Fungi</taxon>
        <taxon>Dikarya</taxon>
        <taxon>Basidiomycota</taxon>
        <taxon>Agaricomycotina</taxon>
        <taxon>Agaricomycetes</taxon>
        <taxon>Agaricomycetidae</taxon>
        <taxon>Agaricales</taxon>
        <taxon>Marasmiineae</taxon>
        <taxon>Mycenaceae</taxon>
        <taxon>Favolaschia</taxon>
    </lineage>
</organism>